<feature type="domain" description="F-box" evidence="1">
    <location>
        <begin position="27"/>
        <end position="73"/>
    </location>
</feature>
<evidence type="ECO:0000313" key="3">
    <source>
        <dbReference type="Proteomes" id="UP000030689"/>
    </source>
</evidence>
<dbReference type="PROSITE" id="PS50181">
    <property type="entry name" value="FBOX"/>
    <property type="match status" value="1"/>
</dbReference>
<dbReference type="SMART" id="SM00256">
    <property type="entry name" value="FBOX"/>
    <property type="match status" value="1"/>
</dbReference>
<sequence>MEEQETRKEDLATEEQRLVYRRRRTKPKSTLSFPLELTSEILLRLPARSVFRFRCVPKLWSSITTDSYFIKSFETRSFLQLSLLVCFEKDGTLFVYSILQHRQVSKESSYSCSQPILDRYQIEFPK</sequence>
<dbReference type="InterPro" id="IPR036047">
    <property type="entry name" value="F-box-like_dom_sf"/>
</dbReference>
<dbReference type="PANTHER" id="PTHR31111">
    <property type="entry name" value="BNAA05G37150D PROTEIN-RELATED"/>
    <property type="match status" value="1"/>
</dbReference>
<dbReference type="OrthoDB" id="1080907at2759"/>
<dbReference type="SUPFAM" id="SSF81383">
    <property type="entry name" value="F-box domain"/>
    <property type="match status" value="1"/>
</dbReference>
<organism evidence="2 3">
    <name type="scientific">Eutrema salsugineum</name>
    <name type="common">Saltwater cress</name>
    <name type="synonym">Sisymbrium salsugineum</name>
    <dbReference type="NCBI Taxonomy" id="72664"/>
    <lineage>
        <taxon>Eukaryota</taxon>
        <taxon>Viridiplantae</taxon>
        <taxon>Streptophyta</taxon>
        <taxon>Embryophyta</taxon>
        <taxon>Tracheophyta</taxon>
        <taxon>Spermatophyta</taxon>
        <taxon>Magnoliopsida</taxon>
        <taxon>eudicotyledons</taxon>
        <taxon>Gunneridae</taxon>
        <taxon>Pentapetalae</taxon>
        <taxon>rosids</taxon>
        <taxon>malvids</taxon>
        <taxon>Brassicales</taxon>
        <taxon>Brassicaceae</taxon>
        <taxon>Eutremeae</taxon>
        <taxon>Eutrema</taxon>
    </lineage>
</organism>
<name>V4JYW1_EUTSA</name>
<dbReference type="InterPro" id="IPR001810">
    <property type="entry name" value="F-box_dom"/>
</dbReference>
<dbReference type="PANTHER" id="PTHR31111:SF42">
    <property type="entry name" value="F-BOX DOMAIN-CONTAINING PROTEIN"/>
    <property type="match status" value="1"/>
</dbReference>
<evidence type="ECO:0000259" key="1">
    <source>
        <dbReference type="PROSITE" id="PS50181"/>
    </source>
</evidence>
<proteinExistence type="predicted"/>
<accession>V4JYW1</accession>
<keyword evidence="3" id="KW-1185">Reference proteome</keyword>
<evidence type="ECO:0000313" key="2">
    <source>
        <dbReference type="EMBL" id="ESQ30710.1"/>
    </source>
</evidence>
<dbReference type="AlphaFoldDB" id="V4JYW1"/>
<dbReference type="Pfam" id="PF00646">
    <property type="entry name" value="F-box"/>
    <property type="match status" value="1"/>
</dbReference>
<gene>
    <name evidence="2" type="ORF">EUTSA_v10012144mg</name>
</gene>
<dbReference type="EMBL" id="KI517809">
    <property type="protein sequence ID" value="ESQ30710.1"/>
    <property type="molecule type" value="Genomic_DNA"/>
</dbReference>
<reference evidence="2 3" key="1">
    <citation type="journal article" date="2013" name="Front. Plant Sci.">
        <title>The Reference Genome of the Halophytic Plant Eutrema salsugineum.</title>
        <authorList>
            <person name="Yang R."/>
            <person name="Jarvis D.E."/>
            <person name="Chen H."/>
            <person name="Beilstein M.A."/>
            <person name="Grimwood J."/>
            <person name="Jenkins J."/>
            <person name="Shu S."/>
            <person name="Prochnik S."/>
            <person name="Xin M."/>
            <person name="Ma C."/>
            <person name="Schmutz J."/>
            <person name="Wing R.A."/>
            <person name="Mitchell-Olds T."/>
            <person name="Schumaker K.S."/>
            <person name="Wang X."/>
        </authorList>
    </citation>
    <scope>NUCLEOTIDE SEQUENCE [LARGE SCALE GENOMIC DNA]</scope>
</reference>
<protein>
    <recommendedName>
        <fullName evidence="1">F-box domain-containing protein</fullName>
    </recommendedName>
</protein>
<dbReference type="Proteomes" id="UP000030689">
    <property type="component" value="Unassembled WGS sequence"/>
</dbReference>
<dbReference type="KEGG" id="eus:EUTSA_v10012144mg"/>
<dbReference type="Gramene" id="ESQ30710">
    <property type="protein sequence ID" value="ESQ30710"/>
    <property type="gene ID" value="EUTSA_v10012144mg"/>
</dbReference>